<sequence>MSIPFVHGERDATIIAFPVERVSPPSRSTTREAVVIPLATPVTPSEGDDAVSQTSSGGPTANTGDANPSERVRQRARNVALHALATRGVSKQEIEERLVARDLPDDVVQEQVSTLERQGLIDDVELAANLVDKYVVRQGLGRRGAADKMRQRGISPSVIAGALEGVSNEDESTRLREVAQDRARALRSLAPEVAKRRLFAYLQRRGYSGNDIYSLVDEVLR</sequence>
<comment type="similarity">
    <text evidence="2">Belongs to the RecX family.</text>
</comment>
<comment type="caution">
    <text evidence="7">The sequence shown here is derived from an EMBL/GenBank/DDBJ whole genome shotgun (WGS) entry which is preliminary data.</text>
</comment>
<name>A0A094PZQ7_9ZZZZ</name>
<dbReference type="AlphaFoldDB" id="A0A094PZQ7"/>
<feature type="compositionally biased region" description="Polar residues" evidence="5">
    <location>
        <begin position="51"/>
        <end position="66"/>
    </location>
</feature>
<dbReference type="InterPro" id="IPR003783">
    <property type="entry name" value="Regulatory_RecX"/>
</dbReference>
<evidence type="ECO:0000256" key="2">
    <source>
        <dbReference type="ARBA" id="ARBA00009695"/>
    </source>
</evidence>
<feature type="region of interest" description="Disordered" evidence="5">
    <location>
        <begin position="38"/>
        <end position="72"/>
    </location>
</feature>
<dbReference type="PANTHER" id="PTHR33602:SF1">
    <property type="entry name" value="REGULATORY PROTEIN RECX FAMILY PROTEIN"/>
    <property type="match status" value="1"/>
</dbReference>
<dbReference type="Pfam" id="PF21981">
    <property type="entry name" value="RecX_HTH3"/>
    <property type="match status" value="1"/>
</dbReference>
<keyword evidence="4" id="KW-0963">Cytoplasm</keyword>
<feature type="domain" description="RecX third three-helical" evidence="6">
    <location>
        <begin position="169"/>
        <end position="214"/>
    </location>
</feature>
<dbReference type="HAMAP" id="MF_01114">
    <property type="entry name" value="RecX"/>
    <property type="match status" value="1"/>
</dbReference>
<dbReference type="PANTHER" id="PTHR33602">
    <property type="entry name" value="REGULATORY PROTEIN RECX FAMILY PROTEIN"/>
    <property type="match status" value="1"/>
</dbReference>
<protein>
    <recommendedName>
        <fullName evidence="3">Regulatory protein RecX</fullName>
    </recommendedName>
</protein>
<dbReference type="Gene3D" id="1.10.10.10">
    <property type="entry name" value="Winged helix-like DNA-binding domain superfamily/Winged helix DNA-binding domain"/>
    <property type="match status" value="1"/>
</dbReference>
<evidence type="ECO:0000256" key="3">
    <source>
        <dbReference type="ARBA" id="ARBA00018111"/>
    </source>
</evidence>
<dbReference type="InterPro" id="IPR053925">
    <property type="entry name" value="RecX_HTH_3rd"/>
</dbReference>
<evidence type="ECO:0000259" key="6">
    <source>
        <dbReference type="Pfam" id="PF21981"/>
    </source>
</evidence>
<evidence type="ECO:0000256" key="4">
    <source>
        <dbReference type="ARBA" id="ARBA00022490"/>
    </source>
</evidence>
<dbReference type="GO" id="GO:0006282">
    <property type="term" value="P:regulation of DNA repair"/>
    <property type="evidence" value="ECO:0007669"/>
    <property type="project" value="InterPro"/>
</dbReference>
<accession>A0A094PZQ7</accession>
<evidence type="ECO:0000256" key="5">
    <source>
        <dbReference type="SAM" id="MobiDB-lite"/>
    </source>
</evidence>
<reference evidence="7" key="1">
    <citation type="submission" date="2014-06" db="EMBL/GenBank/DDBJ databases">
        <title>Key roles for freshwater Actinobacteria revealed by deep metagenomic sequencing.</title>
        <authorList>
            <person name="Ghai R."/>
            <person name="Mizuno C.M."/>
            <person name="Picazo A."/>
            <person name="Camacho A."/>
            <person name="Rodriguez-Valera F."/>
        </authorList>
    </citation>
    <scope>NUCLEOTIDE SEQUENCE</scope>
</reference>
<evidence type="ECO:0000313" key="7">
    <source>
        <dbReference type="EMBL" id="KGA15264.1"/>
    </source>
</evidence>
<gene>
    <name evidence="7" type="ORF">GM51_15265</name>
</gene>
<dbReference type="GO" id="GO:0005737">
    <property type="term" value="C:cytoplasm"/>
    <property type="evidence" value="ECO:0007669"/>
    <property type="project" value="UniProtKB-SubCell"/>
</dbReference>
<organism evidence="7">
    <name type="scientific">freshwater metagenome</name>
    <dbReference type="NCBI Taxonomy" id="449393"/>
    <lineage>
        <taxon>unclassified sequences</taxon>
        <taxon>metagenomes</taxon>
        <taxon>ecological metagenomes</taxon>
    </lineage>
</organism>
<evidence type="ECO:0000256" key="1">
    <source>
        <dbReference type="ARBA" id="ARBA00004496"/>
    </source>
</evidence>
<proteinExistence type="inferred from homology"/>
<comment type="subcellular location">
    <subcellularLocation>
        <location evidence="1">Cytoplasm</location>
    </subcellularLocation>
</comment>
<dbReference type="EMBL" id="JNSL01000119">
    <property type="protein sequence ID" value="KGA15264.1"/>
    <property type="molecule type" value="Genomic_DNA"/>
</dbReference>
<dbReference type="InterPro" id="IPR036388">
    <property type="entry name" value="WH-like_DNA-bd_sf"/>
</dbReference>